<sequence length="392" mass="40058">MLNSLVNSSLTGAFSPPAGWSQAQAFSQVSSPIQAALQEALIGPAPTARPMLSGALGGPLSSLTGIGGNNTISGDGGANGVGGGGGLFDTLANLVNTVNSGATNGVFSTAETDLLRTNSGLFSGMGATVGSPLLGGIGDAQSAATTKSQNKLAMMLGIPYNTLGSAPTTAFGSPYRDVLNLGLGANPYTTTPENAQWLANLSYTNPNFGALVNPQQVHNAYVSNNPAAYFSQFSAAPSGFDLGTGGGALPNLIRPINPFLNPNVQPAYPTAQEDLGSVLNTVFLNLVKDNPLYVRAGAGEAGQKLAATQYMLQNFGNDAPFTMLPAMNTPGALQPLDPSLSLALSQAMYVPQTTRDTITQNMSSSLPAYLNAQAAQAAIHGNRFNSMTGFSF</sequence>
<gene>
    <name evidence="1" type="ORF">MAIT1_03817</name>
</gene>
<dbReference type="Proteomes" id="UP000194003">
    <property type="component" value="Unassembled WGS sequence"/>
</dbReference>
<dbReference type="STRING" id="1434232.MAIT1_03817"/>
<proteinExistence type="predicted"/>
<protein>
    <submittedName>
        <fullName evidence="1">Uncharacterized protein</fullName>
    </submittedName>
</protein>
<reference evidence="1 2" key="1">
    <citation type="journal article" date="2016" name="BMC Genomics">
        <title>Combined genomic and structural analyses of a cultured magnetotactic bacterium reveals its niche adaptation to a dynamic environment.</title>
        <authorList>
            <person name="Araujo A.C."/>
            <person name="Morillo V."/>
            <person name="Cypriano J."/>
            <person name="Teixeira L.C."/>
            <person name="Leao P."/>
            <person name="Lyra S."/>
            <person name="Almeida L.G."/>
            <person name="Bazylinski D.A."/>
            <person name="Vasconcellos A.T."/>
            <person name="Abreu F."/>
            <person name="Lins U."/>
        </authorList>
    </citation>
    <scope>NUCLEOTIDE SEQUENCE [LARGE SCALE GENOMIC DNA]</scope>
    <source>
        <strain evidence="1 2">IT-1</strain>
    </source>
</reference>
<evidence type="ECO:0000313" key="1">
    <source>
        <dbReference type="EMBL" id="OSM07250.1"/>
    </source>
</evidence>
<dbReference type="AlphaFoldDB" id="A0A1Y2K930"/>
<accession>A0A1Y2K930</accession>
<comment type="caution">
    <text evidence="1">The sequence shown here is derived from an EMBL/GenBank/DDBJ whole genome shotgun (WGS) entry which is preliminary data.</text>
</comment>
<dbReference type="RefSeq" id="WP_143814662.1">
    <property type="nucleotide sequence ID" value="NZ_LVJN01000015.1"/>
</dbReference>
<keyword evidence="2" id="KW-1185">Reference proteome</keyword>
<name>A0A1Y2K930_9PROT</name>
<evidence type="ECO:0000313" key="2">
    <source>
        <dbReference type="Proteomes" id="UP000194003"/>
    </source>
</evidence>
<organism evidence="1 2">
    <name type="scientific">Magnetofaba australis IT-1</name>
    <dbReference type="NCBI Taxonomy" id="1434232"/>
    <lineage>
        <taxon>Bacteria</taxon>
        <taxon>Pseudomonadati</taxon>
        <taxon>Pseudomonadota</taxon>
        <taxon>Magnetococcia</taxon>
        <taxon>Magnetococcales</taxon>
        <taxon>Magnetococcaceae</taxon>
        <taxon>Magnetofaba</taxon>
    </lineage>
</organism>
<dbReference type="EMBL" id="LVJN01000015">
    <property type="protein sequence ID" value="OSM07250.1"/>
    <property type="molecule type" value="Genomic_DNA"/>
</dbReference>